<dbReference type="Pfam" id="PF11104">
    <property type="entry name" value="PilM_2"/>
    <property type="match status" value="1"/>
</dbReference>
<organism evidence="1 2">
    <name type="scientific">Candidatus Polarisedimenticola svalbardensis</name>
    <dbReference type="NCBI Taxonomy" id="2886004"/>
    <lineage>
        <taxon>Bacteria</taxon>
        <taxon>Pseudomonadati</taxon>
        <taxon>Acidobacteriota</taxon>
        <taxon>Candidatus Polarisedimenticolia</taxon>
        <taxon>Candidatus Polarisedimenticolales</taxon>
        <taxon>Candidatus Polarisedimenticolaceae</taxon>
        <taxon>Candidatus Polarisedimenticola</taxon>
    </lineage>
</organism>
<dbReference type="Proteomes" id="UP000648239">
    <property type="component" value="Unassembled WGS sequence"/>
</dbReference>
<evidence type="ECO:0008006" key="3">
    <source>
        <dbReference type="Google" id="ProtNLM"/>
    </source>
</evidence>
<protein>
    <recommendedName>
        <fullName evidence="3">MSHA biogenesis protein MshI</fullName>
    </recommendedName>
</protein>
<name>A0A8J6Y6B9_9BACT</name>
<proteinExistence type="predicted"/>
<evidence type="ECO:0000313" key="1">
    <source>
        <dbReference type="EMBL" id="MBD3866626.1"/>
    </source>
</evidence>
<sequence>MSTLSKITDQIQGVVQQRMPSFRPAYPLVALEMDAREMVLVRLKRKGRGKPTLEAHEVRPMPEPREPLSMFRPSLAPAPAITGVIQEMFTKTGTKPGKISLVIPDNVAKISLLSLPERPPTRKQLEEILRFKLRRSVPFRMDDAVISYQVIPAEGKAVNVLVALMHRLVVEQFEAAVRAAGARPGLVDLCTPNLLNLCRKELDELNRQGHDAALLNCAGPYFSLVIIRNGRIIFFRSKSLHGSGADGAEAPDAAVLARELNHSLAYYQEKLNGTGVHTLMVRTVVGSEAILPALDGLGFGSIRTVDPASSLEVATGMRMESSTAQRLAPAVSAATGRGR</sequence>
<gene>
    <name evidence="1" type="ORF">IFK94_00730</name>
</gene>
<dbReference type="AlphaFoldDB" id="A0A8J6Y6B9"/>
<dbReference type="EMBL" id="JACXWD010000001">
    <property type="protein sequence ID" value="MBD3866626.1"/>
    <property type="molecule type" value="Genomic_DNA"/>
</dbReference>
<dbReference type="InterPro" id="IPR005883">
    <property type="entry name" value="PilM"/>
</dbReference>
<accession>A0A8J6Y6B9</accession>
<evidence type="ECO:0000313" key="2">
    <source>
        <dbReference type="Proteomes" id="UP000648239"/>
    </source>
</evidence>
<comment type="caution">
    <text evidence="1">The sequence shown here is derived from an EMBL/GenBank/DDBJ whole genome shotgun (WGS) entry which is preliminary data.</text>
</comment>
<reference evidence="1 2" key="1">
    <citation type="submission" date="2020-08" db="EMBL/GenBank/DDBJ databases">
        <title>Acidobacteriota in marine sediments use diverse sulfur dissimilation pathways.</title>
        <authorList>
            <person name="Wasmund K."/>
        </authorList>
    </citation>
    <scope>NUCLEOTIDE SEQUENCE [LARGE SCALE GENOMIC DNA]</scope>
    <source>
        <strain evidence="1">MAG AM4</strain>
    </source>
</reference>
<dbReference type="Gene3D" id="3.30.1490.300">
    <property type="match status" value="1"/>
</dbReference>